<organism evidence="16 17">
    <name type="scientific">Aspergillus steynii IBT 23096</name>
    <dbReference type="NCBI Taxonomy" id="1392250"/>
    <lineage>
        <taxon>Eukaryota</taxon>
        <taxon>Fungi</taxon>
        <taxon>Dikarya</taxon>
        <taxon>Ascomycota</taxon>
        <taxon>Pezizomycotina</taxon>
        <taxon>Eurotiomycetes</taxon>
        <taxon>Eurotiomycetidae</taxon>
        <taxon>Eurotiales</taxon>
        <taxon>Aspergillaceae</taxon>
        <taxon>Aspergillus</taxon>
        <taxon>Aspergillus subgen. Circumdati</taxon>
    </lineage>
</organism>
<feature type="compositionally biased region" description="Basic and acidic residues" evidence="13">
    <location>
        <begin position="128"/>
        <end position="137"/>
    </location>
</feature>
<evidence type="ECO:0000256" key="5">
    <source>
        <dbReference type="ARBA" id="ARBA00022692"/>
    </source>
</evidence>
<dbReference type="Gene3D" id="3.30.40.10">
    <property type="entry name" value="Zinc/RING finger domain, C3HC4 (zinc finger)"/>
    <property type="match status" value="1"/>
</dbReference>
<dbReference type="GeneID" id="36560411"/>
<evidence type="ECO:0000313" key="17">
    <source>
        <dbReference type="Proteomes" id="UP000234275"/>
    </source>
</evidence>
<evidence type="ECO:0000256" key="1">
    <source>
        <dbReference type="ARBA" id="ARBA00000900"/>
    </source>
</evidence>
<dbReference type="PANTHER" id="PTHR45977:SF4">
    <property type="entry name" value="RING-TYPE DOMAIN-CONTAINING PROTEIN"/>
    <property type="match status" value="1"/>
</dbReference>
<dbReference type="InterPro" id="IPR013083">
    <property type="entry name" value="Znf_RING/FYVE/PHD"/>
</dbReference>
<dbReference type="SMART" id="SM00184">
    <property type="entry name" value="RING"/>
    <property type="match status" value="1"/>
</dbReference>
<dbReference type="STRING" id="1392250.A0A2I2GP48"/>
<accession>A0A2I2GP48</accession>
<keyword evidence="10 14" id="KW-1133">Transmembrane helix</keyword>
<dbReference type="InterPro" id="IPR001841">
    <property type="entry name" value="Znf_RING"/>
</dbReference>
<evidence type="ECO:0000256" key="7">
    <source>
        <dbReference type="ARBA" id="ARBA00022771"/>
    </source>
</evidence>
<evidence type="ECO:0000256" key="2">
    <source>
        <dbReference type="ARBA" id="ARBA00004141"/>
    </source>
</evidence>
<dbReference type="GO" id="GO:0006511">
    <property type="term" value="P:ubiquitin-dependent protein catabolic process"/>
    <property type="evidence" value="ECO:0007669"/>
    <property type="project" value="TreeGrafter"/>
</dbReference>
<evidence type="ECO:0000256" key="13">
    <source>
        <dbReference type="SAM" id="MobiDB-lite"/>
    </source>
</evidence>
<dbReference type="Pfam" id="PF13639">
    <property type="entry name" value="zf-RING_2"/>
    <property type="match status" value="1"/>
</dbReference>
<keyword evidence="9" id="KW-0862">Zinc</keyword>
<comment type="caution">
    <text evidence="16">The sequence shown here is derived from an EMBL/GenBank/DDBJ whole genome shotgun (WGS) entry which is preliminary data.</text>
</comment>
<name>A0A2I2GP48_9EURO</name>
<dbReference type="PANTHER" id="PTHR45977">
    <property type="entry name" value="TARGET OF ERK KINASE MPK-1"/>
    <property type="match status" value="1"/>
</dbReference>
<dbReference type="CDD" id="cd16454">
    <property type="entry name" value="RING-H2_PA-TM-RING"/>
    <property type="match status" value="1"/>
</dbReference>
<dbReference type="SUPFAM" id="SSF57850">
    <property type="entry name" value="RING/U-box"/>
    <property type="match status" value="1"/>
</dbReference>
<keyword evidence="7 12" id="KW-0863">Zinc-finger</keyword>
<evidence type="ECO:0000256" key="6">
    <source>
        <dbReference type="ARBA" id="ARBA00022723"/>
    </source>
</evidence>
<feature type="region of interest" description="Disordered" evidence="13">
    <location>
        <begin position="47"/>
        <end position="67"/>
    </location>
</feature>
<dbReference type="EMBL" id="MSFO01000001">
    <property type="protein sequence ID" value="PLB54652.1"/>
    <property type="molecule type" value="Genomic_DNA"/>
</dbReference>
<evidence type="ECO:0000256" key="4">
    <source>
        <dbReference type="ARBA" id="ARBA00022679"/>
    </source>
</evidence>
<evidence type="ECO:0000313" key="16">
    <source>
        <dbReference type="EMBL" id="PLB54652.1"/>
    </source>
</evidence>
<dbReference type="GO" id="GO:0016020">
    <property type="term" value="C:membrane"/>
    <property type="evidence" value="ECO:0007669"/>
    <property type="project" value="UniProtKB-SubCell"/>
</dbReference>
<feature type="region of interest" description="Disordered" evidence="13">
    <location>
        <begin position="92"/>
        <end position="146"/>
    </location>
</feature>
<comment type="subcellular location">
    <subcellularLocation>
        <location evidence="2">Membrane</location>
        <topology evidence="2">Multi-pass membrane protein</topology>
    </subcellularLocation>
</comment>
<dbReference type="PROSITE" id="PS50089">
    <property type="entry name" value="ZF_RING_2"/>
    <property type="match status" value="1"/>
</dbReference>
<keyword evidence="6" id="KW-0479">Metal-binding</keyword>
<feature type="compositionally biased region" description="Basic and acidic residues" evidence="13">
    <location>
        <begin position="105"/>
        <end position="120"/>
    </location>
</feature>
<keyword evidence="4" id="KW-0808">Transferase</keyword>
<dbReference type="VEuPathDB" id="FungiDB:P170DRAFT_470104"/>
<evidence type="ECO:0000256" key="10">
    <source>
        <dbReference type="ARBA" id="ARBA00022989"/>
    </source>
</evidence>
<proteinExistence type="predicted"/>
<keyword evidence="11 14" id="KW-0472">Membrane</keyword>
<gene>
    <name evidence="16" type="ORF">P170DRAFT_470104</name>
</gene>
<dbReference type="AlphaFoldDB" id="A0A2I2GP48"/>
<evidence type="ECO:0000256" key="8">
    <source>
        <dbReference type="ARBA" id="ARBA00022786"/>
    </source>
</evidence>
<dbReference type="EC" id="2.3.2.27" evidence="3"/>
<feature type="compositionally biased region" description="Polar residues" evidence="13">
    <location>
        <begin position="92"/>
        <end position="104"/>
    </location>
</feature>
<reference evidence="16 17" key="1">
    <citation type="submission" date="2016-12" db="EMBL/GenBank/DDBJ databases">
        <title>The genomes of Aspergillus section Nigri reveals drivers in fungal speciation.</title>
        <authorList>
            <consortium name="DOE Joint Genome Institute"/>
            <person name="Vesth T.C."/>
            <person name="Nybo J."/>
            <person name="Theobald S."/>
            <person name="Brandl J."/>
            <person name="Frisvad J.C."/>
            <person name="Nielsen K.F."/>
            <person name="Lyhne E.K."/>
            <person name="Kogle M.E."/>
            <person name="Kuo A."/>
            <person name="Riley R."/>
            <person name="Clum A."/>
            <person name="Nolan M."/>
            <person name="Lipzen A."/>
            <person name="Salamov A."/>
            <person name="Henrissat B."/>
            <person name="Wiebenga A."/>
            <person name="De Vries R.P."/>
            <person name="Grigoriev I.V."/>
            <person name="Mortensen U.H."/>
            <person name="Andersen M.R."/>
            <person name="Baker S.E."/>
        </authorList>
    </citation>
    <scope>NUCLEOTIDE SEQUENCE [LARGE SCALE GENOMIC DNA]</scope>
    <source>
        <strain evidence="16 17">IBT 23096</strain>
    </source>
</reference>
<feature type="transmembrane region" description="Helical" evidence="14">
    <location>
        <begin position="14"/>
        <end position="33"/>
    </location>
</feature>
<dbReference type="GO" id="GO:0008270">
    <property type="term" value="F:zinc ion binding"/>
    <property type="evidence" value="ECO:0007669"/>
    <property type="project" value="UniProtKB-KW"/>
</dbReference>
<keyword evidence="5 14" id="KW-0812">Transmembrane</keyword>
<keyword evidence="8" id="KW-0833">Ubl conjugation pathway</keyword>
<evidence type="ECO:0000256" key="9">
    <source>
        <dbReference type="ARBA" id="ARBA00022833"/>
    </source>
</evidence>
<feature type="domain" description="RING-type" evidence="15">
    <location>
        <begin position="158"/>
        <end position="200"/>
    </location>
</feature>
<comment type="catalytic activity">
    <reaction evidence="1">
        <text>S-ubiquitinyl-[E2 ubiquitin-conjugating enzyme]-L-cysteine + [acceptor protein]-L-lysine = [E2 ubiquitin-conjugating enzyme]-L-cysteine + N(6)-ubiquitinyl-[acceptor protein]-L-lysine.</text>
        <dbReference type="EC" id="2.3.2.27"/>
    </reaction>
</comment>
<dbReference type="RefSeq" id="XP_024709954.1">
    <property type="nucleotide sequence ID" value="XM_024852713.1"/>
</dbReference>
<evidence type="ECO:0000256" key="3">
    <source>
        <dbReference type="ARBA" id="ARBA00012483"/>
    </source>
</evidence>
<dbReference type="GO" id="GO:0061630">
    <property type="term" value="F:ubiquitin protein ligase activity"/>
    <property type="evidence" value="ECO:0007669"/>
    <property type="project" value="UniProtKB-EC"/>
</dbReference>
<sequence length="239" mass="25844">MGGQSEKSSSAAPLGYLAPLCVAVFFVFVWAAVGTRHRYFRHTQHAGAAFDPENPSPHVRSSPIARSDVDKQFPLTEYSAWWEERNRKLATTHITQPGALNSSAEDGRGNGRTVDADGDHPLPSSGNKSDDVSHDPGEDGDDGPINVPLCTGDVHSLCAICMEGFDAADLIRPLTCGHIFHSVCVDPWLTKRQACCPLCKMNFSGYRMHPEEETPASSLAIPVLPGIAMVRSSIIPHRA</sequence>
<dbReference type="OrthoDB" id="8062037at2759"/>
<evidence type="ECO:0000256" key="11">
    <source>
        <dbReference type="ARBA" id="ARBA00023136"/>
    </source>
</evidence>
<keyword evidence="17" id="KW-1185">Reference proteome</keyword>
<dbReference type="Proteomes" id="UP000234275">
    <property type="component" value="Unassembled WGS sequence"/>
</dbReference>
<dbReference type="GO" id="GO:0016567">
    <property type="term" value="P:protein ubiquitination"/>
    <property type="evidence" value="ECO:0007669"/>
    <property type="project" value="TreeGrafter"/>
</dbReference>
<evidence type="ECO:0000256" key="12">
    <source>
        <dbReference type="PROSITE-ProRule" id="PRU00175"/>
    </source>
</evidence>
<protein>
    <recommendedName>
        <fullName evidence="3">RING-type E3 ubiquitin transferase</fullName>
        <ecNumber evidence="3">2.3.2.27</ecNumber>
    </recommendedName>
</protein>
<evidence type="ECO:0000259" key="15">
    <source>
        <dbReference type="PROSITE" id="PS50089"/>
    </source>
</evidence>
<evidence type="ECO:0000256" key="14">
    <source>
        <dbReference type="SAM" id="Phobius"/>
    </source>
</evidence>